<dbReference type="KEGG" id="amob:HG15A2_32050"/>
<reference evidence="1 2" key="1">
    <citation type="submission" date="2019-02" db="EMBL/GenBank/DDBJ databases">
        <title>Deep-cultivation of Planctomycetes and their phenomic and genomic characterization uncovers novel biology.</title>
        <authorList>
            <person name="Wiegand S."/>
            <person name="Jogler M."/>
            <person name="Boedeker C."/>
            <person name="Pinto D."/>
            <person name="Vollmers J."/>
            <person name="Rivas-Marin E."/>
            <person name="Kohn T."/>
            <person name="Peeters S.H."/>
            <person name="Heuer A."/>
            <person name="Rast P."/>
            <person name="Oberbeckmann S."/>
            <person name="Bunk B."/>
            <person name="Jeske O."/>
            <person name="Meyerdierks A."/>
            <person name="Storesund J.E."/>
            <person name="Kallscheuer N."/>
            <person name="Luecker S."/>
            <person name="Lage O.M."/>
            <person name="Pohl T."/>
            <person name="Merkel B.J."/>
            <person name="Hornburger P."/>
            <person name="Mueller R.-W."/>
            <person name="Bruemmer F."/>
            <person name="Labrenz M."/>
            <person name="Spormann A.M."/>
            <person name="Op den Camp H."/>
            <person name="Overmann J."/>
            <person name="Amann R."/>
            <person name="Jetten M.S.M."/>
            <person name="Mascher T."/>
            <person name="Medema M.H."/>
            <person name="Devos D.P."/>
            <person name="Kaster A.-K."/>
            <person name="Ovreas L."/>
            <person name="Rohde M."/>
            <person name="Galperin M.Y."/>
            <person name="Jogler C."/>
        </authorList>
    </citation>
    <scope>NUCLEOTIDE SEQUENCE [LARGE SCALE GENOMIC DNA]</scope>
    <source>
        <strain evidence="1 2">HG15A2</strain>
    </source>
</reference>
<gene>
    <name evidence="1" type="ORF">HG15A2_32050</name>
</gene>
<dbReference type="OrthoDB" id="287720at2"/>
<evidence type="ECO:0008006" key="3">
    <source>
        <dbReference type="Google" id="ProtNLM"/>
    </source>
</evidence>
<organism evidence="1 2">
    <name type="scientific">Adhaeretor mobilis</name>
    <dbReference type="NCBI Taxonomy" id="1930276"/>
    <lineage>
        <taxon>Bacteria</taxon>
        <taxon>Pseudomonadati</taxon>
        <taxon>Planctomycetota</taxon>
        <taxon>Planctomycetia</taxon>
        <taxon>Pirellulales</taxon>
        <taxon>Lacipirellulaceae</taxon>
        <taxon>Adhaeretor</taxon>
    </lineage>
</organism>
<dbReference type="EMBL" id="CP036263">
    <property type="protein sequence ID" value="QDS99874.1"/>
    <property type="molecule type" value="Genomic_DNA"/>
</dbReference>
<evidence type="ECO:0000313" key="2">
    <source>
        <dbReference type="Proteomes" id="UP000319852"/>
    </source>
</evidence>
<sequence>MAPMKRPATKPYLEDREDTLSLDALARRWHITHNEARQLLAEGELPFVQIAGKIRVPCEAIAEQEESWPSPIES</sequence>
<name>A0A517MYB6_9BACT</name>
<accession>A0A517MYB6</accession>
<protein>
    <recommendedName>
        <fullName evidence="3">Helix-turn-helix domain-containing protein</fullName>
    </recommendedName>
</protein>
<keyword evidence="2" id="KW-1185">Reference proteome</keyword>
<proteinExistence type="predicted"/>
<dbReference type="Proteomes" id="UP000319852">
    <property type="component" value="Chromosome"/>
</dbReference>
<dbReference type="RefSeq" id="WP_145061030.1">
    <property type="nucleotide sequence ID" value="NZ_CP036263.1"/>
</dbReference>
<dbReference type="AlphaFoldDB" id="A0A517MYB6"/>
<evidence type="ECO:0000313" key="1">
    <source>
        <dbReference type="EMBL" id="QDS99874.1"/>
    </source>
</evidence>